<feature type="transmembrane region" description="Helical" evidence="1">
    <location>
        <begin position="389"/>
        <end position="413"/>
    </location>
</feature>
<comment type="caution">
    <text evidence="3">The sequence shown here is derived from an EMBL/GenBank/DDBJ whole genome shotgun (WGS) entry which is preliminary data.</text>
</comment>
<organism evidence="3 4">
    <name type="scientific">Fusarium tricinctum</name>
    <dbReference type="NCBI Taxonomy" id="61284"/>
    <lineage>
        <taxon>Eukaryota</taxon>
        <taxon>Fungi</taxon>
        <taxon>Dikarya</taxon>
        <taxon>Ascomycota</taxon>
        <taxon>Pezizomycotina</taxon>
        <taxon>Sordariomycetes</taxon>
        <taxon>Hypocreomycetidae</taxon>
        <taxon>Hypocreales</taxon>
        <taxon>Nectriaceae</taxon>
        <taxon>Fusarium</taxon>
        <taxon>Fusarium tricinctum species complex</taxon>
    </lineage>
</organism>
<feature type="transmembrane region" description="Helical" evidence="1">
    <location>
        <begin position="357"/>
        <end position="377"/>
    </location>
</feature>
<proteinExistence type="predicted"/>
<protein>
    <recommendedName>
        <fullName evidence="2">DUF7704 domain-containing protein</fullName>
    </recommendedName>
</protein>
<evidence type="ECO:0000259" key="2">
    <source>
        <dbReference type="Pfam" id="PF24803"/>
    </source>
</evidence>
<sequence>MASQYHHTLFLCIEGFFPKQIAYYLLSKRLCSSVEQLYEGKTNEPNLQVVRVTFTEEGFVSEDPENSLPKGTTGSALRLDHAGDDKTVWIREPWSMISYLDEVFPPTDDNNYRQMWATDPVERAVSRDIISYVHSSIEQGNVWLSNSAPFTWTYRKIPEEERSIGVGRRARREFEGLFKKLQGEATENLTKTGWLTPAADGGPGLADCILASTVRHTELAWSEFILEDESLEELRKWYEKFQTVWFWDELEETDRFPDVLRQGKAVFLHPAVHYLPRDTCILKIGLCIDRTPSHKTANTNTTMARTTLEHIPFAYRFVFLWFEPLAALLGTFLLWFNPELILNTMSPMSRFAPDSKVIYDQLAATYALFAYNEAILLRSTNDLRVWRTVVIGILLCDAMHMYASWAALGSVFWSPGAWRWEDWVNLGSLWGQAAVRVAFMAGIGLQGNLRVKTD</sequence>
<keyword evidence="1" id="KW-0472">Membrane</keyword>
<dbReference type="PANTHER" id="PTHR37019:SF1">
    <property type="entry name" value="EXPERA DOMAIN-CONTAINING PROTEIN"/>
    <property type="match status" value="1"/>
</dbReference>
<evidence type="ECO:0000256" key="1">
    <source>
        <dbReference type="SAM" id="Phobius"/>
    </source>
</evidence>
<dbReference type="EMBL" id="JAGPXF010000003">
    <property type="protein sequence ID" value="KAH7251132.1"/>
    <property type="molecule type" value="Genomic_DNA"/>
</dbReference>
<reference evidence="3" key="1">
    <citation type="journal article" date="2021" name="Nat. Commun.">
        <title>Genetic determinants of endophytism in the Arabidopsis root mycobiome.</title>
        <authorList>
            <person name="Mesny F."/>
            <person name="Miyauchi S."/>
            <person name="Thiergart T."/>
            <person name="Pickel B."/>
            <person name="Atanasova L."/>
            <person name="Karlsson M."/>
            <person name="Huettel B."/>
            <person name="Barry K.W."/>
            <person name="Haridas S."/>
            <person name="Chen C."/>
            <person name="Bauer D."/>
            <person name="Andreopoulos W."/>
            <person name="Pangilinan J."/>
            <person name="LaButti K."/>
            <person name="Riley R."/>
            <person name="Lipzen A."/>
            <person name="Clum A."/>
            <person name="Drula E."/>
            <person name="Henrissat B."/>
            <person name="Kohler A."/>
            <person name="Grigoriev I.V."/>
            <person name="Martin F.M."/>
            <person name="Hacquard S."/>
        </authorList>
    </citation>
    <scope>NUCLEOTIDE SEQUENCE</scope>
    <source>
        <strain evidence="3">MPI-SDFR-AT-0068</strain>
    </source>
</reference>
<dbReference type="InterPro" id="IPR056121">
    <property type="entry name" value="DUF7704"/>
</dbReference>
<dbReference type="Proteomes" id="UP000813427">
    <property type="component" value="Unassembled WGS sequence"/>
</dbReference>
<feature type="transmembrane region" description="Helical" evidence="1">
    <location>
        <begin position="433"/>
        <end position="451"/>
    </location>
</feature>
<gene>
    <name evidence="3" type="ORF">BKA59DRAFT_434818</name>
</gene>
<keyword evidence="1" id="KW-0812">Transmembrane</keyword>
<dbReference type="AlphaFoldDB" id="A0A8K0WD32"/>
<dbReference type="Gene3D" id="1.20.1050.10">
    <property type="match status" value="1"/>
</dbReference>
<dbReference type="Gene3D" id="3.40.30.10">
    <property type="entry name" value="Glutaredoxin"/>
    <property type="match status" value="1"/>
</dbReference>
<keyword evidence="4" id="KW-1185">Reference proteome</keyword>
<keyword evidence="1" id="KW-1133">Transmembrane helix</keyword>
<dbReference type="PANTHER" id="PTHR37019">
    <property type="entry name" value="CHROMOSOME 1, WHOLE GENOME SHOTGUN SEQUENCE"/>
    <property type="match status" value="1"/>
</dbReference>
<accession>A0A8K0WD32</accession>
<evidence type="ECO:0000313" key="3">
    <source>
        <dbReference type="EMBL" id="KAH7251132.1"/>
    </source>
</evidence>
<dbReference type="OrthoDB" id="3587182at2759"/>
<feature type="transmembrane region" description="Helical" evidence="1">
    <location>
        <begin position="313"/>
        <end position="337"/>
    </location>
</feature>
<name>A0A8K0WD32_9HYPO</name>
<evidence type="ECO:0000313" key="4">
    <source>
        <dbReference type="Proteomes" id="UP000813427"/>
    </source>
</evidence>
<dbReference type="Pfam" id="PF24803">
    <property type="entry name" value="DUF7704"/>
    <property type="match status" value="1"/>
</dbReference>
<feature type="domain" description="DUF7704" evidence="2">
    <location>
        <begin position="310"/>
        <end position="443"/>
    </location>
</feature>